<gene>
    <name evidence="4" type="ORF">E4U60_007057</name>
</gene>
<evidence type="ECO:0000256" key="2">
    <source>
        <dbReference type="SAM" id="Phobius"/>
    </source>
</evidence>
<dbReference type="Proteomes" id="UP000706124">
    <property type="component" value="Unassembled WGS sequence"/>
</dbReference>
<protein>
    <submittedName>
        <fullName evidence="4">Uncharacterized protein</fullName>
    </submittedName>
</protein>
<dbReference type="EMBL" id="SRPO01000747">
    <property type="protein sequence ID" value="KAG5930498.1"/>
    <property type="molecule type" value="Genomic_DNA"/>
</dbReference>
<comment type="caution">
    <text evidence="4">The sequence shown here is derived from an EMBL/GenBank/DDBJ whole genome shotgun (WGS) entry which is preliminary data.</text>
</comment>
<feature type="transmembrane region" description="Helical" evidence="2">
    <location>
        <begin position="200"/>
        <end position="221"/>
    </location>
</feature>
<evidence type="ECO:0000313" key="4">
    <source>
        <dbReference type="EMBL" id="KAG5930498.1"/>
    </source>
</evidence>
<evidence type="ECO:0000313" key="5">
    <source>
        <dbReference type="Proteomes" id="UP000706124"/>
    </source>
</evidence>
<keyword evidence="5" id="KW-1185">Reference proteome</keyword>
<feature type="signal peptide" evidence="3">
    <location>
        <begin position="1"/>
        <end position="18"/>
    </location>
</feature>
<name>A0A9P7M669_9HYPO</name>
<keyword evidence="2" id="KW-0472">Membrane</keyword>
<reference evidence="4 5" key="1">
    <citation type="journal article" date="2020" name="bioRxiv">
        <title>Whole genome comparisons of ergot fungi reveals the divergence and evolution of species within the genus Claviceps are the result of varying mechanisms driving genome evolution and host range expansion.</title>
        <authorList>
            <person name="Wyka S.A."/>
            <person name="Mondo S.J."/>
            <person name="Liu M."/>
            <person name="Dettman J."/>
            <person name="Nalam V."/>
            <person name="Broders K.D."/>
        </authorList>
    </citation>
    <scope>NUCLEOTIDE SEQUENCE [LARGE SCALE GENOMIC DNA]</scope>
    <source>
        <strain evidence="4 5">CCC 1485</strain>
    </source>
</reference>
<keyword evidence="2" id="KW-1133">Transmembrane helix</keyword>
<keyword evidence="2" id="KW-0812">Transmembrane</keyword>
<evidence type="ECO:0000256" key="3">
    <source>
        <dbReference type="SAM" id="SignalP"/>
    </source>
</evidence>
<feature type="chain" id="PRO_5040397620" evidence="3">
    <location>
        <begin position="19"/>
        <end position="280"/>
    </location>
</feature>
<evidence type="ECO:0000256" key="1">
    <source>
        <dbReference type="SAM" id="MobiDB-lite"/>
    </source>
</evidence>
<feature type="region of interest" description="Disordered" evidence="1">
    <location>
        <begin position="261"/>
        <end position="280"/>
    </location>
</feature>
<proteinExistence type="predicted"/>
<feature type="region of interest" description="Disordered" evidence="1">
    <location>
        <begin position="95"/>
        <end position="134"/>
    </location>
</feature>
<accession>A0A9P7M669</accession>
<dbReference type="AlphaFoldDB" id="A0A9P7M669"/>
<keyword evidence="3" id="KW-0732">Signal</keyword>
<organism evidence="4 5">
    <name type="scientific">Claviceps pazoutovae</name>
    <dbReference type="NCBI Taxonomy" id="1649127"/>
    <lineage>
        <taxon>Eukaryota</taxon>
        <taxon>Fungi</taxon>
        <taxon>Dikarya</taxon>
        <taxon>Ascomycota</taxon>
        <taxon>Pezizomycotina</taxon>
        <taxon>Sordariomycetes</taxon>
        <taxon>Hypocreomycetidae</taxon>
        <taxon>Hypocreales</taxon>
        <taxon>Clavicipitaceae</taxon>
        <taxon>Claviceps</taxon>
    </lineage>
</organism>
<dbReference type="OrthoDB" id="3630276at2759"/>
<sequence>MRSSQHLSVLLLAGSVAAMPRHECISTHGHVLASSTDCGDAMIVERCFAALSRFDQSDLRDCFVLAGCPANQADLQAENAVRRCSIMEAQVQDLKIRQPANKPSAPSPTLPGQVMPRDTASPAPTPAPTGNSNKFGEACFKTGTTSTMTCSKDIVDGKLKSQECHHVPVTTSDCLHGYICTMDSNHQDVCMQAHNSLDTGGIIIAAIFGSFIILGLGYIIFACCQERKQNKQIAKKVEATALARAATMKQRAQDVRAPLIEQTHDNGAGPNPFHDPAGHA</sequence>